<dbReference type="Gene3D" id="1.10.10.60">
    <property type="entry name" value="Homeodomain-like"/>
    <property type="match status" value="3"/>
</dbReference>
<protein>
    <recommendedName>
        <fullName evidence="10">Homeodomain-like protein</fullName>
    </recommendedName>
</protein>
<dbReference type="InParanoid" id="A0A1Y1XYW7"/>
<comment type="caution">
    <text evidence="8">The sequence shown here is derived from an EMBL/GenBank/DDBJ whole genome shotgun (WGS) entry which is preliminary data.</text>
</comment>
<feature type="coiled-coil region" evidence="5">
    <location>
        <begin position="78"/>
        <end position="123"/>
    </location>
</feature>
<dbReference type="AlphaFoldDB" id="A0A1Y1XYW7"/>
<keyword evidence="3" id="KW-0804">Transcription</keyword>
<feature type="domain" description="HTH myb-type" evidence="7">
    <location>
        <begin position="154"/>
        <end position="202"/>
    </location>
</feature>
<feature type="domain" description="Myb-like" evidence="6">
    <location>
        <begin position="147"/>
        <end position="198"/>
    </location>
</feature>
<dbReference type="PANTHER" id="PTHR46621">
    <property type="entry name" value="SNRNA-ACTIVATING PROTEIN COMPLEX SUBUNIT 4"/>
    <property type="match status" value="1"/>
</dbReference>
<evidence type="ECO:0000256" key="4">
    <source>
        <dbReference type="ARBA" id="ARBA00023242"/>
    </source>
</evidence>
<feature type="domain" description="Myb-like" evidence="6">
    <location>
        <begin position="199"/>
        <end position="260"/>
    </location>
</feature>
<dbReference type="GO" id="GO:0019185">
    <property type="term" value="C:snRNA-activating protein complex"/>
    <property type="evidence" value="ECO:0007669"/>
    <property type="project" value="TreeGrafter"/>
</dbReference>
<dbReference type="PROSITE" id="PS50090">
    <property type="entry name" value="MYB_LIKE"/>
    <property type="match status" value="3"/>
</dbReference>
<dbReference type="GO" id="GO:0001006">
    <property type="term" value="F:RNA polymerase III type 3 promoter sequence-specific DNA binding"/>
    <property type="evidence" value="ECO:0007669"/>
    <property type="project" value="TreeGrafter"/>
</dbReference>
<keyword evidence="5" id="KW-0175">Coiled coil</keyword>
<dbReference type="SMART" id="SM00717">
    <property type="entry name" value="SANT"/>
    <property type="match status" value="3"/>
</dbReference>
<dbReference type="InterPro" id="IPR001005">
    <property type="entry name" value="SANT/Myb"/>
</dbReference>
<evidence type="ECO:0000259" key="7">
    <source>
        <dbReference type="PROSITE" id="PS51294"/>
    </source>
</evidence>
<dbReference type="EMBL" id="MCFE01000350">
    <property type="protein sequence ID" value="ORX90953.1"/>
    <property type="molecule type" value="Genomic_DNA"/>
</dbReference>
<feature type="domain" description="Myb-like" evidence="6">
    <location>
        <begin position="261"/>
        <end position="311"/>
    </location>
</feature>
<dbReference type="InterPro" id="IPR017930">
    <property type="entry name" value="Myb_dom"/>
</dbReference>
<dbReference type="InterPro" id="IPR009057">
    <property type="entry name" value="Homeodomain-like_sf"/>
</dbReference>
<evidence type="ECO:0000313" key="8">
    <source>
        <dbReference type="EMBL" id="ORX90953.1"/>
    </source>
</evidence>
<dbReference type="STRING" id="1314790.A0A1Y1XYW7"/>
<proteinExistence type="predicted"/>
<dbReference type="Pfam" id="PF00249">
    <property type="entry name" value="Myb_DNA-binding"/>
    <property type="match status" value="3"/>
</dbReference>
<dbReference type="InterPro" id="IPR051575">
    <property type="entry name" value="Myb-like_DNA-bd"/>
</dbReference>
<evidence type="ECO:0000256" key="1">
    <source>
        <dbReference type="ARBA" id="ARBA00023015"/>
    </source>
</evidence>
<keyword evidence="2" id="KW-0238">DNA-binding</keyword>
<name>A0A1Y1XYW7_9FUNG</name>
<gene>
    <name evidence="8" type="ORF">K493DRAFT_304453</name>
</gene>
<keyword evidence="4" id="KW-0539">Nucleus</keyword>
<feature type="domain" description="HTH myb-type" evidence="7">
    <location>
        <begin position="261"/>
        <end position="315"/>
    </location>
</feature>
<dbReference type="SUPFAM" id="SSF46689">
    <property type="entry name" value="Homeodomain-like"/>
    <property type="match status" value="2"/>
</dbReference>
<dbReference type="Proteomes" id="UP000193498">
    <property type="component" value="Unassembled WGS sequence"/>
</dbReference>
<dbReference type="GO" id="GO:0042796">
    <property type="term" value="P:snRNA transcription by RNA polymerase III"/>
    <property type="evidence" value="ECO:0007669"/>
    <property type="project" value="TreeGrafter"/>
</dbReference>
<evidence type="ECO:0000256" key="5">
    <source>
        <dbReference type="SAM" id="Coils"/>
    </source>
</evidence>
<sequence length="324" mass="36873">MQSKVPFFSSVDRDGRSFNRCVTPEDFKIRNHATPLNSRYTQHVQYNQSATESSIEVQHYEEQLAGAHKTIQVQLDLMNATAKQLLAKEQELIEAEKNWQRLLKESQADSAAKDIQIKELELQEAGSADRIAPPDTRDLCSLTPARKKQTNYSKWTADEDELLKTAVALHGVHEWSLVANHVPNRTPVQCSARWLGALNKSVVKGRWTSEEDKLLNEAVHEFVLDGKYENLAVAVPWNKIASRIPNRTGIQCQARWTEALDPTVRKGRWTVEEDEKLCVGVKRYGRCWIRVAQGIPGRTQRQCRTRWVQVKEKAGCSLDEGSDL</sequence>
<keyword evidence="1" id="KW-0805">Transcription regulation</keyword>
<dbReference type="PANTHER" id="PTHR46621:SF1">
    <property type="entry name" value="SNRNA-ACTIVATING PROTEIN COMPLEX SUBUNIT 4"/>
    <property type="match status" value="1"/>
</dbReference>
<dbReference type="PROSITE" id="PS51294">
    <property type="entry name" value="HTH_MYB"/>
    <property type="match status" value="2"/>
</dbReference>
<organism evidence="8 9">
    <name type="scientific">Basidiobolus meristosporus CBS 931.73</name>
    <dbReference type="NCBI Taxonomy" id="1314790"/>
    <lineage>
        <taxon>Eukaryota</taxon>
        <taxon>Fungi</taxon>
        <taxon>Fungi incertae sedis</taxon>
        <taxon>Zoopagomycota</taxon>
        <taxon>Entomophthoromycotina</taxon>
        <taxon>Basidiobolomycetes</taxon>
        <taxon>Basidiobolales</taxon>
        <taxon>Basidiobolaceae</taxon>
        <taxon>Basidiobolus</taxon>
    </lineage>
</organism>
<evidence type="ECO:0000259" key="6">
    <source>
        <dbReference type="PROSITE" id="PS50090"/>
    </source>
</evidence>
<dbReference type="GO" id="GO:0000978">
    <property type="term" value="F:RNA polymerase II cis-regulatory region sequence-specific DNA binding"/>
    <property type="evidence" value="ECO:0007669"/>
    <property type="project" value="TreeGrafter"/>
</dbReference>
<evidence type="ECO:0008006" key="10">
    <source>
        <dbReference type="Google" id="ProtNLM"/>
    </source>
</evidence>
<dbReference type="GO" id="GO:0042795">
    <property type="term" value="P:snRNA transcription by RNA polymerase II"/>
    <property type="evidence" value="ECO:0007669"/>
    <property type="project" value="TreeGrafter"/>
</dbReference>
<accession>A0A1Y1XYW7</accession>
<dbReference type="CDD" id="cd00167">
    <property type="entry name" value="SANT"/>
    <property type="match status" value="3"/>
</dbReference>
<evidence type="ECO:0000313" key="9">
    <source>
        <dbReference type="Proteomes" id="UP000193498"/>
    </source>
</evidence>
<evidence type="ECO:0000256" key="2">
    <source>
        <dbReference type="ARBA" id="ARBA00023125"/>
    </source>
</evidence>
<evidence type="ECO:0000256" key="3">
    <source>
        <dbReference type="ARBA" id="ARBA00023163"/>
    </source>
</evidence>
<reference evidence="8 9" key="1">
    <citation type="submission" date="2016-07" db="EMBL/GenBank/DDBJ databases">
        <title>Pervasive Adenine N6-methylation of Active Genes in Fungi.</title>
        <authorList>
            <consortium name="DOE Joint Genome Institute"/>
            <person name="Mondo S.J."/>
            <person name="Dannebaum R.O."/>
            <person name="Kuo R.C."/>
            <person name="Labutti K."/>
            <person name="Haridas S."/>
            <person name="Kuo A."/>
            <person name="Salamov A."/>
            <person name="Ahrendt S.R."/>
            <person name="Lipzen A."/>
            <person name="Sullivan W."/>
            <person name="Andreopoulos W.B."/>
            <person name="Clum A."/>
            <person name="Lindquist E."/>
            <person name="Daum C."/>
            <person name="Ramamoorthy G.K."/>
            <person name="Gryganskyi A."/>
            <person name="Culley D."/>
            <person name="Magnuson J.K."/>
            <person name="James T.Y."/>
            <person name="O'Malley M.A."/>
            <person name="Stajich J.E."/>
            <person name="Spatafora J.W."/>
            <person name="Visel A."/>
            <person name="Grigoriev I.V."/>
        </authorList>
    </citation>
    <scope>NUCLEOTIDE SEQUENCE [LARGE SCALE GENOMIC DNA]</scope>
    <source>
        <strain evidence="8 9">CBS 931.73</strain>
    </source>
</reference>
<keyword evidence="9" id="KW-1185">Reference proteome</keyword>
<dbReference type="OrthoDB" id="2143914at2759"/>